<dbReference type="EMBL" id="CP157483">
    <property type="protein sequence ID" value="XBO45550.1"/>
    <property type="molecule type" value="Genomic_DNA"/>
</dbReference>
<accession>A0AAU7JZ81</accession>
<name>A0AAU7JZ81_9MICO</name>
<reference evidence="1" key="1">
    <citation type="submission" date="2024-05" db="EMBL/GenBank/DDBJ databases">
        <authorList>
            <person name="Kim S."/>
            <person name="Heo J."/>
            <person name="Choi H."/>
            <person name="Choi Y."/>
            <person name="Kwon S.-W."/>
            <person name="Kim Y."/>
        </authorList>
    </citation>
    <scope>NUCLEOTIDE SEQUENCE</scope>
    <source>
        <strain evidence="1">KACC 23699</strain>
    </source>
</reference>
<evidence type="ECO:0000313" key="1">
    <source>
        <dbReference type="EMBL" id="XBO45550.1"/>
    </source>
</evidence>
<protein>
    <submittedName>
        <fullName evidence="1">Uncharacterized protein</fullName>
    </submittedName>
</protein>
<dbReference type="RefSeq" id="WP_406833052.1">
    <property type="nucleotide sequence ID" value="NZ_CP157483.1"/>
</dbReference>
<proteinExistence type="predicted"/>
<organism evidence="1">
    <name type="scientific">Pedococcus sp. KACC 23699</name>
    <dbReference type="NCBI Taxonomy" id="3149228"/>
    <lineage>
        <taxon>Bacteria</taxon>
        <taxon>Bacillati</taxon>
        <taxon>Actinomycetota</taxon>
        <taxon>Actinomycetes</taxon>
        <taxon>Micrococcales</taxon>
        <taxon>Intrasporangiaceae</taxon>
        <taxon>Pedococcus</taxon>
    </lineage>
</organism>
<gene>
    <name evidence="1" type="ORF">ABEG17_09535</name>
</gene>
<sequence length="218" mass="22659">MHGRQRFHGQIAGVGSTSGVRVVVGRWDASPLGAFADVMLEQPDGHRVLLAPSAAVAEFVADTYVFDEVAVAPLRAVTAAPPTAPPHAPPAEASGTAHWTVSAEGLDLSFVVGRRAALGHLLRAIPTPLAASPLFAAAVDPVARTVLCGVSTRGQARSGRREWYGAHDLHHITSLTGSWRGTDLGTLAPVDPPCRFGFSSTPRAPGVTDVVTTVEVLA</sequence>
<dbReference type="AlphaFoldDB" id="A0AAU7JZ81"/>